<accession>A0A841QD29</accession>
<dbReference type="SUPFAM" id="SSF56935">
    <property type="entry name" value="Porins"/>
    <property type="match status" value="1"/>
</dbReference>
<evidence type="ECO:0000313" key="17">
    <source>
        <dbReference type="Proteomes" id="UP000578000"/>
    </source>
</evidence>
<dbReference type="EMBL" id="JACHIE010000002">
    <property type="protein sequence ID" value="MBB6456318.1"/>
    <property type="molecule type" value="Genomic_DNA"/>
</dbReference>
<evidence type="ECO:0000256" key="1">
    <source>
        <dbReference type="ARBA" id="ARBA00004571"/>
    </source>
</evidence>
<keyword evidence="3 12" id="KW-1134">Transmembrane beta strand</keyword>
<dbReference type="PROSITE" id="PS52016">
    <property type="entry name" value="TONB_DEPENDENT_REC_3"/>
    <property type="match status" value="1"/>
</dbReference>
<evidence type="ECO:0000256" key="12">
    <source>
        <dbReference type="PROSITE-ProRule" id="PRU01360"/>
    </source>
</evidence>
<keyword evidence="6" id="KW-0732">Signal</keyword>
<dbReference type="Proteomes" id="UP000578000">
    <property type="component" value="Unassembled WGS sequence"/>
</dbReference>
<comment type="similarity">
    <text evidence="12 13">Belongs to the TonB-dependent receptor family.</text>
</comment>
<keyword evidence="7" id="KW-0408">Iron</keyword>
<keyword evidence="10 12" id="KW-0472">Membrane</keyword>
<evidence type="ECO:0000259" key="15">
    <source>
        <dbReference type="Pfam" id="PF07715"/>
    </source>
</evidence>
<dbReference type="RefSeq" id="WP_242005431.1">
    <property type="nucleotide sequence ID" value="NZ_BAABDB010000005.1"/>
</dbReference>
<dbReference type="AlphaFoldDB" id="A0A841QD29"/>
<dbReference type="InterPro" id="IPR012910">
    <property type="entry name" value="Plug_dom"/>
</dbReference>
<evidence type="ECO:0000256" key="8">
    <source>
        <dbReference type="ARBA" id="ARBA00023065"/>
    </source>
</evidence>
<keyword evidence="8" id="KW-0406">Ion transport</keyword>
<dbReference type="InterPro" id="IPR037066">
    <property type="entry name" value="Plug_dom_sf"/>
</dbReference>
<evidence type="ECO:0000256" key="7">
    <source>
        <dbReference type="ARBA" id="ARBA00023004"/>
    </source>
</evidence>
<dbReference type="InterPro" id="IPR036942">
    <property type="entry name" value="Beta-barrel_TonB_sf"/>
</dbReference>
<dbReference type="Gene3D" id="2.40.170.20">
    <property type="entry name" value="TonB-dependent receptor, beta-barrel domain"/>
    <property type="match status" value="1"/>
</dbReference>
<evidence type="ECO:0000259" key="14">
    <source>
        <dbReference type="Pfam" id="PF00593"/>
    </source>
</evidence>
<dbReference type="InterPro" id="IPR039426">
    <property type="entry name" value="TonB-dep_rcpt-like"/>
</dbReference>
<keyword evidence="11 12" id="KW-0998">Cell outer membrane</keyword>
<keyword evidence="2 12" id="KW-0813">Transport</keyword>
<gene>
    <name evidence="16" type="ORF">HNR55_000885</name>
</gene>
<keyword evidence="4" id="KW-0410">Iron transport</keyword>
<evidence type="ECO:0000256" key="9">
    <source>
        <dbReference type="ARBA" id="ARBA00023077"/>
    </source>
</evidence>
<keyword evidence="5 12" id="KW-0812">Transmembrane</keyword>
<evidence type="ECO:0000313" key="16">
    <source>
        <dbReference type="EMBL" id="MBB6456318.1"/>
    </source>
</evidence>
<dbReference type="Pfam" id="PF00593">
    <property type="entry name" value="TonB_dep_Rec_b-barrel"/>
    <property type="match status" value="1"/>
</dbReference>
<dbReference type="Pfam" id="PF07715">
    <property type="entry name" value="Plug"/>
    <property type="match status" value="1"/>
</dbReference>
<dbReference type="GO" id="GO:0015344">
    <property type="term" value="F:siderophore uptake transmembrane transporter activity"/>
    <property type="evidence" value="ECO:0007669"/>
    <property type="project" value="TreeGrafter"/>
</dbReference>
<name>A0A841QD29_9PROT</name>
<comment type="caution">
    <text evidence="16">The sequence shown here is derived from an EMBL/GenBank/DDBJ whole genome shotgun (WGS) entry which is preliminary data.</text>
</comment>
<reference evidence="16 17" key="1">
    <citation type="submission" date="2020-08" db="EMBL/GenBank/DDBJ databases">
        <title>Genomic Encyclopedia of Type Strains, Phase IV (KMG-IV): sequencing the most valuable type-strain genomes for metagenomic binning, comparative biology and taxonomic classification.</title>
        <authorList>
            <person name="Goeker M."/>
        </authorList>
    </citation>
    <scope>NUCLEOTIDE SEQUENCE [LARGE SCALE GENOMIC DNA]</scope>
    <source>
        <strain evidence="16 17">DSM 4491</strain>
    </source>
</reference>
<evidence type="ECO:0000256" key="2">
    <source>
        <dbReference type="ARBA" id="ARBA00022448"/>
    </source>
</evidence>
<proteinExistence type="inferred from homology"/>
<feature type="domain" description="TonB-dependent receptor-like beta-barrel" evidence="14">
    <location>
        <begin position="331"/>
        <end position="803"/>
    </location>
</feature>
<evidence type="ECO:0000256" key="10">
    <source>
        <dbReference type="ARBA" id="ARBA00023136"/>
    </source>
</evidence>
<dbReference type="Gene3D" id="2.170.130.10">
    <property type="entry name" value="TonB-dependent receptor, plug domain"/>
    <property type="match status" value="1"/>
</dbReference>
<dbReference type="InterPro" id="IPR000531">
    <property type="entry name" value="Beta-barrel_TonB"/>
</dbReference>
<organism evidence="16 17">
    <name type="scientific">Acetobacter lovaniensis</name>
    <dbReference type="NCBI Taxonomy" id="104100"/>
    <lineage>
        <taxon>Bacteria</taxon>
        <taxon>Pseudomonadati</taxon>
        <taxon>Pseudomonadota</taxon>
        <taxon>Alphaproteobacteria</taxon>
        <taxon>Acetobacterales</taxon>
        <taxon>Acetobacteraceae</taxon>
        <taxon>Acetobacter</taxon>
    </lineage>
</organism>
<evidence type="ECO:0000256" key="6">
    <source>
        <dbReference type="ARBA" id="ARBA00022729"/>
    </source>
</evidence>
<evidence type="ECO:0000256" key="11">
    <source>
        <dbReference type="ARBA" id="ARBA00023237"/>
    </source>
</evidence>
<sequence length="847" mass="93381">MDNLGFLHILVRQRNESRTQDDKISCLYLFLSCASSSPVEFRRMRHSTFSLTRLLLFSSMFISVGSANALAATSTATDKPSKVVAKRKAAPTHEPASYLSSTSEQFEVTSSHVPHGAVVTIGQKLLSQAPAGTNPLKTLAQLPGIMFQSAEPQGIDIWSNQVFMHGFQQQQIGMTLDGMPLGEQSVRNYNGLNTIQAISSENVSRIVVSQSAGAESVAATNNLGGSFDYVSRDPSHKLGGTINQGFGSYGNFHTFLRGDSGDLNSSGTRFYTSYMRQDGQIWKGTGDQFMQQVNAKFVQPIGQSSSVSAFFDWADLHQFSTADASPEVLNNVGYNVSNYYNGKQSGLQQAINAANGQYPAGFNKLQDPADSAYYDAVLNTTDTFGGIKAHLQLTDKLTWDTTAYGHGETNQTTWTTPYYPSPNGSPLSELVKEPSIRRFGMISQLHYNIAHNEISGGVWYENNHYQSPMYAYSMPNIVNGQLTSPLPDPLGHWSDPFAKIYNQTYNTNTFTAFVQDTYRILPNLALHFGFKSVLATTNVGNGYINDDYYGAGSNITSGVGLTTSKPFLPHISADWHFLKHHELFFDISENVHTYAQSGYKLSASPFAISQTAFDTGRNSFRPETDWTYAAGYRYSSQIIGASVYAYRTNFNNRLQQVTSGSAVNPISTVANVGGVTMNGVDAAITIMPIKNLSFTNSVSYNHATYDNDLVESGTPYQTRGKQIINYPRFMYKTRLSYEWKGLTAYVDASYTGKRNYSYIGDVKVPSYWMTNLGVQYNLAKLPAFKKSVDFVHDLTLNLSVTNIQNTRYIATMGENGNPLSISKGAMDFQSMLVGAPRMFFGSISTNF</sequence>
<feature type="domain" description="TonB-dependent receptor plug" evidence="15">
    <location>
        <begin position="117"/>
        <end position="225"/>
    </location>
</feature>
<dbReference type="PANTHER" id="PTHR32552:SF89">
    <property type="entry name" value="CATECHOLATE SIDEROPHORE RECEPTOR FIU"/>
    <property type="match status" value="1"/>
</dbReference>
<evidence type="ECO:0000256" key="5">
    <source>
        <dbReference type="ARBA" id="ARBA00022692"/>
    </source>
</evidence>
<evidence type="ECO:0000256" key="3">
    <source>
        <dbReference type="ARBA" id="ARBA00022452"/>
    </source>
</evidence>
<evidence type="ECO:0000256" key="13">
    <source>
        <dbReference type="RuleBase" id="RU003357"/>
    </source>
</evidence>
<keyword evidence="9 13" id="KW-0798">TonB box</keyword>
<evidence type="ECO:0000256" key="4">
    <source>
        <dbReference type="ARBA" id="ARBA00022496"/>
    </source>
</evidence>
<comment type="subcellular location">
    <subcellularLocation>
        <location evidence="1 12">Cell outer membrane</location>
        <topology evidence="1 12">Multi-pass membrane protein</topology>
    </subcellularLocation>
</comment>
<dbReference type="PANTHER" id="PTHR32552">
    <property type="entry name" value="FERRICHROME IRON RECEPTOR-RELATED"/>
    <property type="match status" value="1"/>
</dbReference>
<keyword evidence="17" id="KW-1185">Reference proteome</keyword>
<dbReference type="GO" id="GO:0009279">
    <property type="term" value="C:cell outer membrane"/>
    <property type="evidence" value="ECO:0007669"/>
    <property type="project" value="UniProtKB-SubCell"/>
</dbReference>
<keyword evidence="16" id="KW-0675">Receptor</keyword>
<protein>
    <submittedName>
        <fullName evidence="16">Iron complex outermembrane receptor protein</fullName>
    </submittedName>
</protein>